<accession>A0A979FNJ8</accession>
<keyword evidence="1" id="KW-1133">Transmembrane helix</keyword>
<organism evidence="2 3">
    <name type="scientific">Hyalella azteca</name>
    <name type="common">Amphipod</name>
    <dbReference type="NCBI Taxonomy" id="294128"/>
    <lineage>
        <taxon>Eukaryota</taxon>
        <taxon>Metazoa</taxon>
        <taxon>Ecdysozoa</taxon>
        <taxon>Arthropoda</taxon>
        <taxon>Crustacea</taxon>
        <taxon>Multicrustacea</taxon>
        <taxon>Malacostraca</taxon>
        <taxon>Eumalacostraca</taxon>
        <taxon>Peracarida</taxon>
        <taxon>Amphipoda</taxon>
        <taxon>Senticaudata</taxon>
        <taxon>Talitrida</taxon>
        <taxon>Talitroidea</taxon>
        <taxon>Hyalellidae</taxon>
        <taxon>Hyalella</taxon>
    </lineage>
</organism>
<reference evidence="3" key="1">
    <citation type="submission" date="2025-08" db="UniProtKB">
        <authorList>
            <consortium name="RefSeq"/>
        </authorList>
    </citation>
    <scope>IDENTIFICATION</scope>
    <source>
        <tissue evidence="3">Whole organism</tissue>
    </source>
</reference>
<keyword evidence="2" id="KW-1185">Reference proteome</keyword>
<keyword evidence="1" id="KW-0472">Membrane</keyword>
<name>A0A979FNJ8_HYAAZ</name>
<dbReference type="AlphaFoldDB" id="A0A979FNJ8"/>
<dbReference type="Proteomes" id="UP000694843">
    <property type="component" value="Unplaced"/>
</dbReference>
<protein>
    <submittedName>
        <fullName evidence="3">Uncharacterized protein LOC108679705</fullName>
    </submittedName>
</protein>
<dbReference type="RefSeq" id="XP_047737765.1">
    <property type="nucleotide sequence ID" value="XM_047881809.1"/>
</dbReference>
<feature type="transmembrane region" description="Helical" evidence="1">
    <location>
        <begin position="6"/>
        <end position="29"/>
    </location>
</feature>
<evidence type="ECO:0000313" key="2">
    <source>
        <dbReference type="Proteomes" id="UP000694843"/>
    </source>
</evidence>
<dbReference type="GeneID" id="108679705"/>
<dbReference type="KEGG" id="hazt:108679705"/>
<evidence type="ECO:0000313" key="3">
    <source>
        <dbReference type="RefSeq" id="XP_047737765.1"/>
    </source>
</evidence>
<proteinExistence type="predicted"/>
<evidence type="ECO:0000256" key="1">
    <source>
        <dbReference type="SAM" id="Phobius"/>
    </source>
</evidence>
<gene>
    <name evidence="3" type="primary">LOC108679705</name>
</gene>
<sequence>MNTMGLFTPLLIMVMVMVMVPIASTDLVYQFALRGYTIPRENVTHTFIVKSVCTCKYICGLHACRLYTTSPPTATRDITCQLCTGALQLYKLQLDYKANPTTVIKSDYQLFGALFFTI</sequence>
<keyword evidence="1" id="KW-0812">Transmembrane</keyword>